<reference evidence="1 2" key="1">
    <citation type="submission" date="2019-05" db="EMBL/GenBank/DDBJ databases">
        <title>Another draft genome of Portunus trituberculatus and its Hox gene families provides insights of decapod evolution.</title>
        <authorList>
            <person name="Jeong J.-H."/>
            <person name="Song I."/>
            <person name="Kim S."/>
            <person name="Choi T."/>
            <person name="Kim D."/>
            <person name="Ryu S."/>
            <person name="Kim W."/>
        </authorList>
    </citation>
    <scope>NUCLEOTIDE SEQUENCE [LARGE SCALE GENOMIC DNA]</scope>
    <source>
        <tissue evidence="1">Muscle</tissue>
    </source>
</reference>
<accession>A0A5B7K595</accession>
<dbReference type="EMBL" id="VSRR010130353">
    <property type="protein sequence ID" value="MPD02200.1"/>
    <property type="molecule type" value="Genomic_DNA"/>
</dbReference>
<organism evidence="1 2">
    <name type="scientific">Portunus trituberculatus</name>
    <name type="common">Swimming crab</name>
    <name type="synonym">Neptunus trituberculatus</name>
    <dbReference type="NCBI Taxonomy" id="210409"/>
    <lineage>
        <taxon>Eukaryota</taxon>
        <taxon>Metazoa</taxon>
        <taxon>Ecdysozoa</taxon>
        <taxon>Arthropoda</taxon>
        <taxon>Crustacea</taxon>
        <taxon>Multicrustacea</taxon>
        <taxon>Malacostraca</taxon>
        <taxon>Eumalacostraca</taxon>
        <taxon>Eucarida</taxon>
        <taxon>Decapoda</taxon>
        <taxon>Pleocyemata</taxon>
        <taxon>Brachyura</taxon>
        <taxon>Eubrachyura</taxon>
        <taxon>Portunoidea</taxon>
        <taxon>Portunidae</taxon>
        <taxon>Portuninae</taxon>
        <taxon>Portunus</taxon>
    </lineage>
</organism>
<proteinExistence type="predicted"/>
<evidence type="ECO:0000313" key="2">
    <source>
        <dbReference type="Proteomes" id="UP000324222"/>
    </source>
</evidence>
<dbReference type="Proteomes" id="UP000324222">
    <property type="component" value="Unassembled WGS sequence"/>
</dbReference>
<dbReference type="AlphaFoldDB" id="A0A5B7K595"/>
<sequence length="68" mass="7962">MPLTGDPSPLGREVPPCKFIMRKLQSTYHRDTQGKRILQRIISQEDNIIETLRAPETRRKAVTHSRRH</sequence>
<gene>
    <name evidence="1" type="ORF">E2C01_097765</name>
</gene>
<keyword evidence="2" id="KW-1185">Reference proteome</keyword>
<name>A0A5B7K595_PORTR</name>
<evidence type="ECO:0000313" key="1">
    <source>
        <dbReference type="EMBL" id="MPD02200.1"/>
    </source>
</evidence>
<comment type="caution">
    <text evidence="1">The sequence shown here is derived from an EMBL/GenBank/DDBJ whole genome shotgun (WGS) entry which is preliminary data.</text>
</comment>
<protein>
    <submittedName>
        <fullName evidence="1">Uncharacterized protein</fullName>
    </submittedName>
</protein>